<dbReference type="CDD" id="cd06071">
    <property type="entry name" value="Beach"/>
    <property type="match status" value="1"/>
</dbReference>
<dbReference type="RefSeq" id="XP_068346140.1">
    <property type="nucleotide sequence ID" value="XM_068513352.1"/>
</dbReference>
<dbReference type="EMBL" id="MLAK01001445">
    <property type="protein sequence ID" value="OHS93003.1"/>
    <property type="molecule type" value="Genomic_DNA"/>
</dbReference>
<dbReference type="InterPro" id="IPR031570">
    <property type="entry name" value="NBEA/BDCP_DUF4704"/>
</dbReference>
<name>A0A1J4J5S7_9EUKA</name>
<dbReference type="SUPFAM" id="SSF81837">
    <property type="entry name" value="BEACH domain"/>
    <property type="match status" value="1"/>
</dbReference>
<dbReference type="SUPFAM" id="SSF50978">
    <property type="entry name" value="WD40 repeat-like"/>
    <property type="match status" value="1"/>
</dbReference>
<feature type="domain" description="BEACH-type PH" evidence="2">
    <location>
        <begin position="1926"/>
        <end position="2026"/>
    </location>
</feature>
<evidence type="ECO:0000313" key="3">
    <source>
        <dbReference type="EMBL" id="OHS93003.1"/>
    </source>
</evidence>
<dbReference type="InterPro" id="IPR036322">
    <property type="entry name" value="WD40_repeat_dom_sf"/>
</dbReference>
<dbReference type="SUPFAM" id="SSF49899">
    <property type="entry name" value="Concanavalin A-like lectins/glucanases"/>
    <property type="match status" value="1"/>
</dbReference>
<dbReference type="PANTHER" id="PTHR13743">
    <property type="entry name" value="BEIGE/BEACH-RELATED"/>
    <property type="match status" value="1"/>
</dbReference>
<dbReference type="InterPro" id="IPR015943">
    <property type="entry name" value="WD40/YVTN_repeat-like_dom_sf"/>
</dbReference>
<evidence type="ECO:0000259" key="1">
    <source>
        <dbReference type="PROSITE" id="PS50197"/>
    </source>
</evidence>
<dbReference type="InterPro" id="IPR036372">
    <property type="entry name" value="BEACH_dom_sf"/>
</dbReference>
<comment type="caution">
    <text evidence="3">The sequence shown here is derived from an EMBL/GenBank/DDBJ whole genome shotgun (WGS) entry which is preliminary data.</text>
</comment>
<organism evidence="3 4">
    <name type="scientific">Tritrichomonas foetus</name>
    <dbReference type="NCBI Taxonomy" id="1144522"/>
    <lineage>
        <taxon>Eukaryota</taxon>
        <taxon>Metamonada</taxon>
        <taxon>Parabasalia</taxon>
        <taxon>Tritrichomonadida</taxon>
        <taxon>Tritrichomonadidae</taxon>
        <taxon>Tritrichomonas</taxon>
    </lineage>
</organism>
<evidence type="ECO:0000313" key="4">
    <source>
        <dbReference type="Proteomes" id="UP000179807"/>
    </source>
</evidence>
<dbReference type="OrthoDB" id="26681at2759"/>
<dbReference type="InterPro" id="IPR050865">
    <property type="entry name" value="BEACH_Domain"/>
</dbReference>
<dbReference type="InterPro" id="IPR011993">
    <property type="entry name" value="PH-like_dom_sf"/>
</dbReference>
<dbReference type="Gene3D" id="2.130.10.10">
    <property type="entry name" value="YVTN repeat-like/Quinoprotein amine dehydrogenase"/>
    <property type="match status" value="1"/>
</dbReference>
<keyword evidence="4" id="KW-1185">Reference proteome</keyword>
<proteinExistence type="predicted"/>
<dbReference type="InterPro" id="IPR023362">
    <property type="entry name" value="PH-BEACH_dom"/>
</dbReference>
<dbReference type="Gene3D" id="2.30.29.30">
    <property type="entry name" value="Pleckstrin-homology domain (PH domain)/Phosphotyrosine-binding domain (PTB)"/>
    <property type="match status" value="1"/>
</dbReference>
<gene>
    <name evidence="3" type="ORF">TRFO_40690</name>
</gene>
<dbReference type="SMART" id="SM01026">
    <property type="entry name" value="Beach"/>
    <property type="match status" value="1"/>
</dbReference>
<dbReference type="Pfam" id="PF15787">
    <property type="entry name" value="DUF4704"/>
    <property type="match status" value="1"/>
</dbReference>
<dbReference type="VEuPathDB" id="TrichDB:TRFO_40690"/>
<dbReference type="Pfam" id="PF14844">
    <property type="entry name" value="PH_BEACH"/>
    <property type="match status" value="1"/>
</dbReference>
<dbReference type="InterPro" id="IPR001680">
    <property type="entry name" value="WD40_rpt"/>
</dbReference>
<dbReference type="GeneID" id="94848056"/>
<dbReference type="InterPro" id="IPR013320">
    <property type="entry name" value="ConA-like_dom_sf"/>
</dbReference>
<protein>
    <submittedName>
        <fullName evidence="3">Beige/BEACH domain containing protein</fullName>
    </submittedName>
</protein>
<dbReference type="PROSITE" id="PS51783">
    <property type="entry name" value="PH_BEACH"/>
    <property type="match status" value="1"/>
</dbReference>
<sequence length="2642" mass="306282">MLQLVPEYFPPTKIPVTPFILENCITTFCIENDPDSPQLLYDSSFTHEVMIMNSNMSQMEVISVLFDFNDLLKTIVNESSPITAMRKLYAISFYLNQFFKQSDNSFLEEMKHVCEITFSVFKSRPEMVQLAGASFSFALTMLSSKCRDNNPKISLDDDVFLSILSMALEITKIPDALNFHTTQSFQVFFLSVFYLYCPNSTLTERTQNLFLDLLNVIDFSVNCDFNYLSLCNRLISFLNDPNYPRTLQIETYALLANISIKMEELAEFLFDNESLKQYSNFLNRATNVSDANYKSIPYKRYIDVKSADIPLNEIITAKTFEKPYVPSPTIDYIPDGKSQFLSDKFLSKLFESTFTLCNSNLDKRLETHIKFMKTVFRLENKSNSMLVFISIWFKKFMLMDPDEAYSSLGDFNILHQMLDLATSDSSLLSEYIKNINETLVFMVKNCQRSDFIFEIFTKFEEDALSLSINSSFINFMDQCASADQVKILTIMKHLNFDQIFTNLLLTLRSDHASTENPPEIVSAIERSRSNLFVFITKIFQYDSLKKYFVSSVVFIETLCQMIFEPNVSDFVLCVIGDVIISLKSSDSQLHEIILFFQKQFCKTDEPSHILLSQKILKSVVGYFSRNPNECAIVFLNTSFFQTLDEFVCFTKSNDDLFCLFHIFQDCSSIDDQTKDYLLDLNPFQSLAPVIESQIMNDDIKNKLWSIVCGVECTFMDHVRVLKNSAPLALLFRAMKRSRETLTQFLAFIRQCCEKGLNTALEVNYGEFPSLLIDIIHEYRNHEQSDDLFEETVSLLSVLAQNSMKSKDLLSMFQSLTLLPNNKRPFFTVKVLQCLLQIFNSNNHGAPSFLRSYNKKPLITFPKIPLQEPITEFSIFMDVKFKRFGQRGTCEIFYIKTHDFTIGFWLTSNHFYLTIQKQNLTFQKVVPIEFEMEKWIQIAFIFSKQLFTIYIDGINKFDLKIPIIELNTKIISCFCIKNIWCCISSFYFFSHGYDIRYVKMMSRLPKTSATTFQNYEKDEFPQYCRSLFTGELSECAVYLYHAGAKYSKNLPNLAIKYSGYPAIFSGHSFNYLPQPKYMLHCVGGIPTLFPFFAQLDQPFCQELLPTLISLIAASFNNCAVNQEEFYQINGFQVIAYLITCSKLSNISIEFIDKLIELLKSVDYRGLVKQMYSFLFFDVQIWIYLPIDRQVYLYEKVIKIFNEMTIDTKKMIVSSLRFHDLLMMMRVCLWTKPCYPEICLFDKPKIDKNTKEIEAERPSDVSVIRKHFWHFAKLISDVIFTKRDAVTLCFCSFEVRDIELCVETLKMLILLIRKRTGPLIETLTKMFNFEEFFPLLLTINETLRVKCMHIFYQFSQNDLIHLLEPYTIEEWIDIICLYINNKNISTVFADTIFGYMFGLFTPGGKLTIKISVTPLENHSPIFSMVQLLPLALMSMSEMNESVASNYAMWLDKAIRVNQNSICILKLKDWYHHFMNLFISRSKNGKIDEPCSLLLNALASLYVDSGMSYPKDYALFNTNVFMNIYSLEKFINGDVNHLFGIFLTQILDNFLLKKIVPDTIVNSYVNIIFNYLFFIPESDVYYNPQFGDVSQSHFNISYQQLWKYRLKGEKISIIFAYGTRTSKDGRWVDAQLAERFCQLFTLFPSINDDSDLFSFSFTLGIGLSHIDDFHMFSKHIRALTAYLPNIDKPTEQQMKIFMNFFSGLVKTYLKTGTEHESHAYLFEFTKIFPNIISELFNYDVNWGDTFVSFEENFINNGHHFAYQAIEQFSSEIEISLDQQAISHGKSITKEYSDSVDSRKNYEKPNSAEHIMKINKQVIIQLRKYATDVKHSKSKGLKKYVGIWRILSSERGPWRQPELKENHHWKLDKSNQNHLTRGLMTENFNFNDHKDASLMREAGNPSNAAEEYQSHLKQLRITDFAGDKTVLALFDTNEIDESEKRRINNDVIIALDAKLVTLKSVTSGTFLLTNDMVIFDSPKYIEIELDTIRSIFLRRYLLMDTSIEIFATNHLSYFFDFVEGQRDQLIKEFVKLKLKNMIFIQKTYDCINPLLSKTQKQWMDGKMSNFEYLMSINTFAGRTYNDLAQYPVFPWILSDYTSDTLDLDDPNNYRDLSIPIGAYCKERLDQMVERMEASEGKANHYLYGSFYSSAAVVIGFMIRVEPFTSLHIKLQSGRFDIPDRLFQSIPRTWNSVKTLSMDFRELIPEFFFFPDFLVNSNHFDLGPKINDVELPRWAKSPRDFVDKNRIALESPFVTRALPRWIDMIFGITSRGEPCYKIYNIFNPLFFPEGIAEDVKGNEDRKIFRTEFAACFGQAPQQLFKERHPKRPKMQRKLKPADSSTIFDCTSPVLSMEVNGAKIIVINSQFELFTFDVDGKQTSPKEQLPNSVPISEDDVIPMTKLVRTFQGTVLFSTLWDISFSLYKIGEGIKHVKRMNVKNVSALAISEHRYITGSQDSTVMIWKNDIENIQIPLTILFKHKSTVNSVDINEICNIAVSSSRDGSIVTTSLMSGEFIKLITIQDGDPISVKVANSGTICVGIVKADKSLVKAYDINLNEIREHLFESRIVCWKIFEWYDGSEYLVVAMKNNSVSIISLPFFENVWHAETVDFNVSVIQVMEKPKTLLMGTLFGKVIAIKLEELQILSDEK</sequence>
<feature type="domain" description="BEACH" evidence="1">
    <location>
        <begin position="2039"/>
        <end position="2322"/>
    </location>
</feature>
<evidence type="ECO:0000259" key="2">
    <source>
        <dbReference type="PROSITE" id="PS51783"/>
    </source>
</evidence>
<dbReference type="PANTHER" id="PTHR13743:SF112">
    <property type="entry name" value="BEACH DOMAIN-CONTAINING PROTEIN"/>
    <property type="match status" value="1"/>
</dbReference>
<dbReference type="Proteomes" id="UP000179807">
    <property type="component" value="Unassembled WGS sequence"/>
</dbReference>
<dbReference type="InterPro" id="IPR000409">
    <property type="entry name" value="BEACH_dom"/>
</dbReference>
<dbReference type="SMART" id="SM00320">
    <property type="entry name" value="WD40"/>
    <property type="match status" value="2"/>
</dbReference>
<dbReference type="Pfam" id="PF02138">
    <property type="entry name" value="Beach"/>
    <property type="match status" value="1"/>
</dbReference>
<reference evidence="3" key="1">
    <citation type="submission" date="2016-10" db="EMBL/GenBank/DDBJ databases">
        <authorList>
            <person name="Benchimol M."/>
            <person name="Almeida L.G."/>
            <person name="Vasconcelos A.T."/>
            <person name="Perreira-Neves A."/>
            <person name="Rosa I.A."/>
            <person name="Tasca T."/>
            <person name="Bogo M.R."/>
            <person name="de Souza W."/>
        </authorList>
    </citation>
    <scope>NUCLEOTIDE SEQUENCE [LARGE SCALE GENOMIC DNA]</scope>
    <source>
        <strain evidence="3">K</strain>
    </source>
</reference>
<dbReference type="SUPFAM" id="SSF50729">
    <property type="entry name" value="PH domain-like"/>
    <property type="match status" value="1"/>
</dbReference>
<dbReference type="Gene3D" id="1.10.1540.10">
    <property type="entry name" value="BEACH domain"/>
    <property type="match status" value="1"/>
</dbReference>
<accession>A0A1J4J5S7</accession>
<dbReference type="PROSITE" id="PS50197">
    <property type="entry name" value="BEACH"/>
    <property type="match status" value="1"/>
</dbReference>
<dbReference type="Pfam" id="PF16057">
    <property type="entry name" value="DUF4800"/>
    <property type="match status" value="1"/>
</dbReference>